<feature type="region of interest" description="Disordered" evidence="1">
    <location>
        <begin position="167"/>
        <end position="189"/>
    </location>
</feature>
<evidence type="ECO:0000256" key="1">
    <source>
        <dbReference type="SAM" id="MobiDB-lite"/>
    </source>
</evidence>
<reference evidence="2 3" key="1">
    <citation type="submission" date="2024-09" db="EMBL/GenBank/DDBJ databases">
        <title>Chromosome-scale assembly of Riccia sorocarpa.</title>
        <authorList>
            <person name="Paukszto L."/>
        </authorList>
    </citation>
    <scope>NUCLEOTIDE SEQUENCE [LARGE SCALE GENOMIC DNA]</scope>
    <source>
        <strain evidence="2">LP-2024</strain>
        <tissue evidence="2">Aerial parts of the thallus</tissue>
    </source>
</reference>
<feature type="compositionally biased region" description="Acidic residues" evidence="1">
    <location>
        <begin position="176"/>
        <end position="189"/>
    </location>
</feature>
<dbReference type="EMBL" id="JBJQOH010000003">
    <property type="protein sequence ID" value="KAL3691187.1"/>
    <property type="molecule type" value="Genomic_DNA"/>
</dbReference>
<dbReference type="Proteomes" id="UP001633002">
    <property type="component" value="Unassembled WGS sequence"/>
</dbReference>
<organism evidence="2 3">
    <name type="scientific">Riccia sorocarpa</name>
    <dbReference type="NCBI Taxonomy" id="122646"/>
    <lineage>
        <taxon>Eukaryota</taxon>
        <taxon>Viridiplantae</taxon>
        <taxon>Streptophyta</taxon>
        <taxon>Embryophyta</taxon>
        <taxon>Marchantiophyta</taxon>
        <taxon>Marchantiopsida</taxon>
        <taxon>Marchantiidae</taxon>
        <taxon>Marchantiales</taxon>
        <taxon>Ricciaceae</taxon>
        <taxon>Riccia</taxon>
    </lineage>
</organism>
<gene>
    <name evidence="2" type="ORF">R1sor_004838</name>
</gene>
<sequence length="300" mass="35065">MTVWGRRWIVKESTIPNTGFDIFAVDRVVVEPNTHYDQYPQLFPYVRAVYKHRQYRVMKRLVPYFLEYILDTSQRVPRGPQKRRFIDGDPVRTWNIAGYIQSVGTDKVSNAERHYVDSGHIWFHPRWNKRFHIMTVATRTIEPGDEGFDPPEVEAFSRRARRRLESLRDTTIEENNNQDEDDGEEEPLDETIAQEEAYEPEEELQNQAVLAEFFNMRFQPTTDTCDTGGNPSKLDDEALTPLCKGSRVSKLTAILMLSNLQQKYNRAFQTLGPSFSSRTFLQSPSWRRTDTSRISADRFV</sequence>
<evidence type="ECO:0000313" key="2">
    <source>
        <dbReference type="EMBL" id="KAL3691187.1"/>
    </source>
</evidence>
<protein>
    <submittedName>
        <fullName evidence="2">Uncharacterized protein</fullName>
    </submittedName>
</protein>
<dbReference type="AlphaFoldDB" id="A0ABD3HI41"/>
<comment type="caution">
    <text evidence="2">The sequence shown here is derived from an EMBL/GenBank/DDBJ whole genome shotgun (WGS) entry which is preliminary data.</text>
</comment>
<evidence type="ECO:0000313" key="3">
    <source>
        <dbReference type="Proteomes" id="UP001633002"/>
    </source>
</evidence>
<accession>A0ABD3HI41</accession>
<proteinExistence type="predicted"/>
<name>A0ABD3HI41_9MARC</name>
<keyword evidence="3" id="KW-1185">Reference proteome</keyword>